<accession>A0AAV4D1R6</accession>
<organism evidence="2 3">
    <name type="scientific">Plakobranchus ocellatus</name>
    <dbReference type="NCBI Taxonomy" id="259542"/>
    <lineage>
        <taxon>Eukaryota</taxon>
        <taxon>Metazoa</taxon>
        <taxon>Spiralia</taxon>
        <taxon>Lophotrochozoa</taxon>
        <taxon>Mollusca</taxon>
        <taxon>Gastropoda</taxon>
        <taxon>Heterobranchia</taxon>
        <taxon>Euthyneura</taxon>
        <taxon>Panpulmonata</taxon>
        <taxon>Sacoglossa</taxon>
        <taxon>Placobranchoidea</taxon>
        <taxon>Plakobranchidae</taxon>
        <taxon>Plakobranchus</taxon>
    </lineage>
</organism>
<evidence type="ECO:0000256" key="1">
    <source>
        <dbReference type="SAM" id="MobiDB-lite"/>
    </source>
</evidence>
<evidence type="ECO:0000313" key="3">
    <source>
        <dbReference type="Proteomes" id="UP000735302"/>
    </source>
</evidence>
<dbReference type="Proteomes" id="UP000735302">
    <property type="component" value="Unassembled WGS sequence"/>
</dbReference>
<comment type="caution">
    <text evidence="2">The sequence shown here is derived from an EMBL/GenBank/DDBJ whole genome shotgun (WGS) entry which is preliminary data.</text>
</comment>
<feature type="compositionally biased region" description="Polar residues" evidence="1">
    <location>
        <begin position="83"/>
        <end position="92"/>
    </location>
</feature>
<sequence length="92" mass="10345">MKYSTTQPIWQHFLSVSIGPWQCSLLCQSAYDASVCLCPWLDGGDDSDQNDDDDENNDDNDICPCAEPHQTNHACTDPRDFMSPSSPWRSAF</sequence>
<gene>
    <name evidence="2" type="ORF">PoB_006447000</name>
</gene>
<name>A0AAV4D1R6_9GAST</name>
<evidence type="ECO:0000313" key="2">
    <source>
        <dbReference type="EMBL" id="GFO37965.1"/>
    </source>
</evidence>
<reference evidence="2 3" key="1">
    <citation type="journal article" date="2021" name="Elife">
        <title>Chloroplast acquisition without the gene transfer in kleptoplastic sea slugs, Plakobranchus ocellatus.</title>
        <authorList>
            <person name="Maeda T."/>
            <person name="Takahashi S."/>
            <person name="Yoshida T."/>
            <person name="Shimamura S."/>
            <person name="Takaki Y."/>
            <person name="Nagai Y."/>
            <person name="Toyoda A."/>
            <person name="Suzuki Y."/>
            <person name="Arimoto A."/>
            <person name="Ishii H."/>
            <person name="Satoh N."/>
            <person name="Nishiyama T."/>
            <person name="Hasebe M."/>
            <person name="Maruyama T."/>
            <person name="Minagawa J."/>
            <person name="Obokata J."/>
            <person name="Shigenobu S."/>
        </authorList>
    </citation>
    <scope>NUCLEOTIDE SEQUENCE [LARGE SCALE GENOMIC DNA]</scope>
</reference>
<protein>
    <submittedName>
        <fullName evidence="2">Uncharacterized protein</fullName>
    </submittedName>
</protein>
<dbReference type="EMBL" id="BLXT01007308">
    <property type="protein sequence ID" value="GFO37965.1"/>
    <property type="molecule type" value="Genomic_DNA"/>
</dbReference>
<keyword evidence="3" id="KW-1185">Reference proteome</keyword>
<dbReference type="AlphaFoldDB" id="A0AAV4D1R6"/>
<proteinExistence type="predicted"/>
<feature type="region of interest" description="Disordered" evidence="1">
    <location>
        <begin position="71"/>
        <end position="92"/>
    </location>
</feature>